<organism evidence="1 2">
    <name type="scientific">Holothuria leucospilota</name>
    <name type="common">Black long sea cucumber</name>
    <name type="synonym">Mertensiothuria leucospilota</name>
    <dbReference type="NCBI Taxonomy" id="206669"/>
    <lineage>
        <taxon>Eukaryota</taxon>
        <taxon>Metazoa</taxon>
        <taxon>Echinodermata</taxon>
        <taxon>Eleutherozoa</taxon>
        <taxon>Echinozoa</taxon>
        <taxon>Holothuroidea</taxon>
        <taxon>Aspidochirotacea</taxon>
        <taxon>Aspidochirotida</taxon>
        <taxon>Holothuriidae</taxon>
        <taxon>Holothuria</taxon>
    </lineage>
</organism>
<dbReference type="Proteomes" id="UP001152320">
    <property type="component" value="Chromosome 3"/>
</dbReference>
<evidence type="ECO:0000313" key="1">
    <source>
        <dbReference type="EMBL" id="KAJ8045015.1"/>
    </source>
</evidence>
<evidence type="ECO:0000313" key="2">
    <source>
        <dbReference type="Proteomes" id="UP001152320"/>
    </source>
</evidence>
<name>A0A9Q1HGH9_HOLLE</name>
<accession>A0A9Q1HGH9</accession>
<gene>
    <name evidence="1" type="ORF">HOLleu_07932</name>
</gene>
<keyword evidence="2" id="KW-1185">Reference proteome</keyword>
<dbReference type="AlphaFoldDB" id="A0A9Q1HGH9"/>
<sequence length="81" mass="9282">MRLLELEFQHQAEAHVIQVQLAASRGRCQVLEVISDEENSQCLEDVYLERISTRSKRGDCVPLNNMRSDPKLQMFCTKASS</sequence>
<comment type="caution">
    <text evidence="1">The sequence shown here is derived from an EMBL/GenBank/DDBJ whole genome shotgun (WGS) entry which is preliminary data.</text>
</comment>
<reference evidence="1" key="1">
    <citation type="submission" date="2021-10" db="EMBL/GenBank/DDBJ databases">
        <title>Tropical sea cucumber genome reveals ecological adaptation and Cuvierian tubules defense mechanism.</title>
        <authorList>
            <person name="Chen T."/>
        </authorList>
    </citation>
    <scope>NUCLEOTIDE SEQUENCE</scope>
    <source>
        <strain evidence="1">Nanhai2018</strain>
        <tissue evidence="1">Muscle</tissue>
    </source>
</reference>
<dbReference type="EMBL" id="JAIZAY010000003">
    <property type="protein sequence ID" value="KAJ8045015.1"/>
    <property type="molecule type" value="Genomic_DNA"/>
</dbReference>
<protein>
    <submittedName>
        <fullName evidence="1">Uncharacterized protein</fullName>
    </submittedName>
</protein>
<proteinExistence type="predicted"/>